<comment type="similarity">
    <text evidence="2">Belongs to the MGM101 family.</text>
</comment>
<dbReference type="PANTHER" id="PTHR31404">
    <property type="entry name" value="MITOCHONDRIAL GENOME MAINTENANCE PROTEIN MGM101"/>
    <property type="match status" value="1"/>
</dbReference>
<keyword evidence="9" id="KW-1135">Mitochondrion nucleoid</keyword>
<dbReference type="eggNOG" id="ENOG502RXU4">
    <property type="taxonomic scope" value="Eukaryota"/>
</dbReference>
<evidence type="ECO:0000256" key="3">
    <source>
        <dbReference type="ARBA" id="ARBA00013628"/>
    </source>
</evidence>
<dbReference type="Pfam" id="PF06420">
    <property type="entry name" value="Mgm101p"/>
    <property type="match status" value="1"/>
</dbReference>
<dbReference type="PANTHER" id="PTHR31404:SF0">
    <property type="entry name" value="MITOCHONDRIAL GENOME MAINTENANCE PROTEIN MGM101"/>
    <property type="match status" value="1"/>
</dbReference>
<dbReference type="OrthoDB" id="17164at2759"/>
<evidence type="ECO:0000256" key="6">
    <source>
        <dbReference type="ARBA" id="ARBA00023125"/>
    </source>
</evidence>
<keyword evidence="6" id="KW-0238">DNA-binding</keyword>
<dbReference type="EMBL" id="GL988043">
    <property type="protein sequence ID" value="EGS19971.1"/>
    <property type="molecule type" value="Genomic_DNA"/>
</dbReference>
<protein>
    <recommendedName>
        <fullName evidence="3">Mitochondrial genome maintenance protein MGM101</fullName>
    </recommendedName>
</protein>
<dbReference type="Proteomes" id="UP000008066">
    <property type="component" value="Unassembled WGS sequence"/>
</dbReference>
<feature type="compositionally biased region" description="Low complexity" evidence="10">
    <location>
        <begin position="87"/>
        <end position="203"/>
    </location>
</feature>
<name>G0S960_CHATD</name>
<evidence type="ECO:0000256" key="8">
    <source>
        <dbReference type="ARBA" id="ARBA00023204"/>
    </source>
</evidence>
<evidence type="ECO:0000313" key="11">
    <source>
        <dbReference type="EMBL" id="EGS19971.1"/>
    </source>
</evidence>
<dbReference type="GO" id="GO:0000725">
    <property type="term" value="P:recombinational repair"/>
    <property type="evidence" value="ECO:0007669"/>
    <property type="project" value="TreeGrafter"/>
</dbReference>
<dbReference type="AlphaFoldDB" id="G0S960"/>
<evidence type="ECO:0000256" key="2">
    <source>
        <dbReference type="ARBA" id="ARBA00007053"/>
    </source>
</evidence>
<dbReference type="OMA" id="QYCHEIW"/>
<dbReference type="InterPro" id="IPR009446">
    <property type="entry name" value="Mgm101"/>
</dbReference>
<dbReference type="KEGG" id="cthr:CTHT_0044670"/>
<dbReference type="RefSeq" id="XP_006694856.1">
    <property type="nucleotide sequence ID" value="XM_006694793.1"/>
</dbReference>
<dbReference type="GeneID" id="18258505"/>
<evidence type="ECO:0000256" key="10">
    <source>
        <dbReference type="SAM" id="MobiDB-lite"/>
    </source>
</evidence>
<dbReference type="GO" id="GO:0003697">
    <property type="term" value="F:single-stranded DNA binding"/>
    <property type="evidence" value="ECO:0007669"/>
    <property type="project" value="InterPro"/>
</dbReference>
<dbReference type="GO" id="GO:0036297">
    <property type="term" value="P:interstrand cross-link repair"/>
    <property type="evidence" value="ECO:0007669"/>
    <property type="project" value="TreeGrafter"/>
</dbReference>
<keyword evidence="7" id="KW-0496">Mitochondrion</keyword>
<feature type="region of interest" description="Disordered" evidence="10">
    <location>
        <begin position="87"/>
        <end position="209"/>
    </location>
</feature>
<evidence type="ECO:0000256" key="5">
    <source>
        <dbReference type="ARBA" id="ARBA00022946"/>
    </source>
</evidence>
<dbReference type="GO" id="GO:0000262">
    <property type="term" value="C:mitochondrial chromosome"/>
    <property type="evidence" value="ECO:0007669"/>
    <property type="project" value="InterPro"/>
</dbReference>
<evidence type="ECO:0000256" key="4">
    <source>
        <dbReference type="ARBA" id="ARBA00022763"/>
    </source>
</evidence>
<proteinExistence type="inferred from homology"/>
<dbReference type="STRING" id="759272.G0S960"/>
<evidence type="ECO:0000256" key="1">
    <source>
        <dbReference type="ARBA" id="ARBA00004436"/>
    </source>
</evidence>
<feature type="region of interest" description="Disordered" evidence="10">
    <location>
        <begin position="1"/>
        <end position="29"/>
    </location>
</feature>
<feature type="compositionally biased region" description="Basic and acidic residues" evidence="10">
    <location>
        <begin position="1"/>
        <end position="21"/>
    </location>
</feature>
<keyword evidence="12" id="KW-1185">Reference proteome</keyword>
<reference evidence="11 12" key="1">
    <citation type="journal article" date="2011" name="Cell">
        <title>Insight into structure and assembly of the nuclear pore complex by utilizing the genome of a eukaryotic thermophile.</title>
        <authorList>
            <person name="Amlacher S."/>
            <person name="Sarges P."/>
            <person name="Flemming D."/>
            <person name="van Noort V."/>
            <person name="Kunze R."/>
            <person name="Devos D.P."/>
            <person name="Arumugam M."/>
            <person name="Bork P."/>
            <person name="Hurt E."/>
        </authorList>
    </citation>
    <scope>NUCLEOTIDE SEQUENCE [LARGE SCALE GENOMIC DNA]</scope>
    <source>
        <strain evidence="12">DSM 1495 / CBS 144.50 / IMI 039719</strain>
    </source>
</reference>
<sequence>MGSQTSKEHQPTVEEPTKAAVEDDDEPDEWEKRIYSTGCAEENAKMTDCYFEKKDWRACKEEIGPFGAGPLHQPRLLFQNFDFISTSSHSSTTNPPSTLLKPPKMSSSRVLQQASRSLQRLRPLSQPQSSLLLQTRAASTTTTSTTARATTPTRSYTARPKPETPAAKAAPATTVITPARTAASTTSKSTTTTNYKSATPTKTNLNTGVIDPQAAIPAATTVADVDPDLAAEMEGGSTPPSASFTQALRESSRVNNGSYMGPGAGTVETIDWSSSFHGLGTMPFDPEIAKVLMAPIDPMDIEIKPDGIIYLPEIKYRRILNNAFGPGGWGLAPRGELVVGEKVVTREYALVVHGRFIAQARGECQYFSEETIPTAGEGCKSNALLRCCKDLGIASELWDPRFIREFKKQYCHEIWVEHVVTKKRRQIWCRKDGEPAYPFQAVKPMGR</sequence>
<keyword evidence="5" id="KW-0809">Transit peptide</keyword>
<keyword evidence="8" id="KW-0234">DNA repair</keyword>
<accession>G0S960</accession>
<keyword evidence="4" id="KW-0227">DNA damage</keyword>
<dbReference type="HOGENOM" id="CLU_028692_0_4_1"/>
<comment type="subcellular location">
    <subcellularLocation>
        <location evidence="1">Mitochondrion matrix</location>
        <location evidence="1">Mitochondrion nucleoid</location>
    </subcellularLocation>
</comment>
<organism evidence="12">
    <name type="scientific">Chaetomium thermophilum (strain DSM 1495 / CBS 144.50 / IMI 039719)</name>
    <name type="common">Thermochaetoides thermophila</name>
    <dbReference type="NCBI Taxonomy" id="759272"/>
    <lineage>
        <taxon>Eukaryota</taxon>
        <taxon>Fungi</taxon>
        <taxon>Dikarya</taxon>
        <taxon>Ascomycota</taxon>
        <taxon>Pezizomycotina</taxon>
        <taxon>Sordariomycetes</taxon>
        <taxon>Sordariomycetidae</taxon>
        <taxon>Sordariales</taxon>
        <taxon>Chaetomiaceae</taxon>
        <taxon>Thermochaetoides</taxon>
    </lineage>
</organism>
<evidence type="ECO:0000313" key="12">
    <source>
        <dbReference type="Proteomes" id="UP000008066"/>
    </source>
</evidence>
<gene>
    <name evidence="11" type="ORF">CTHT_0044670</name>
</gene>
<evidence type="ECO:0000256" key="7">
    <source>
        <dbReference type="ARBA" id="ARBA00023128"/>
    </source>
</evidence>
<evidence type="ECO:0000256" key="9">
    <source>
        <dbReference type="ARBA" id="ARBA00023271"/>
    </source>
</evidence>